<accession>A0AC59ZDB4</accession>
<evidence type="ECO:0000313" key="1">
    <source>
        <dbReference type="EMBL" id="CAN0383665.1"/>
    </source>
</evidence>
<reference evidence="1" key="2">
    <citation type="submission" date="2025-03" db="EMBL/GenBank/DDBJ databases">
        <authorList>
            <consortium name="ELIXIR-Norway"/>
            <consortium name="Elixir Norway"/>
        </authorList>
    </citation>
    <scope>NUCLEOTIDE SEQUENCE</scope>
</reference>
<organism evidence="1 2">
    <name type="scientific">Rangifer tarandus platyrhynchus</name>
    <name type="common">Svalbard reindeer</name>
    <dbReference type="NCBI Taxonomy" id="3082113"/>
    <lineage>
        <taxon>Eukaryota</taxon>
        <taxon>Metazoa</taxon>
        <taxon>Chordata</taxon>
        <taxon>Craniata</taxon>
        <taxon>Vertebrata</taxon>
        <taxon>Euteleostomi</taxon>
        <taxon>Mammalia</taxon>
        <taxon>Eutheria</taxon>
        <taxon>Laurasiatheria</taxon>
        <taxon>Artiodactyla</taxon>
        <taxon>Ruminantia</taxon>
        <taxon>Pecora</taxon>
        <taxon>Cervidae</taxon>
        <taxon>Odocoileinae</taxon>
        <taxon>Rangifer</taxon>
    </lineage>
</organism>
<dbReference type="EMBL" id="OX596112">
    <property type="protein sequence ID" value="CAN0383665.1"/>
    <property type="molecule type" value="Genomic_DNA"/>
</dbReference>
<evidence type="ECO:0000313" key="2">
    <source>
        <dbReference type="Proteomes" id="UP001162501"/>
    </source>
</evidence>
<reference evidence="1" key="1">
    <citation type="submission" date="2023-05" db="EMBL/GenBank/DDBJ databases">
        <authorList>
            <consortium name="ELIXIR-Norway"/>
        </authorList>
    </citation>
    <scope>NUCLEOTIDE SEQUENCE</scope>
</reference>
<name>A0AC59ZDB4_RANTA</name>
<gene>
    <name evidence="1" type="ORF">MRATA1EN22A_LOCUS17120</name>
</gene>
<protein>
    <submittedName>
        <fullName evidence="1">Uncharacterized protein</fullName>
    </submittedName>
</protein>
<sequence>MWVGAEALKEQVGAKAGETWVTYVNVSPCVDRVDVKQKEPPGEERTVPSLEEDEVEVRTVTDHVVLASFTPRTSDFLPSSLSLSLSHLHLDGLLRLPRRRDRFLLGAPTWSCSAITALVTNGDFVRLETLSK</sequence>
<proteinExistence type="predicted"/>
<dbReference type="Proteomes" id="UP001162501">
    <property type="component" value="Chromosome 28"/>
</dbReference>